<evidence type="ECO:0000313" key="4">
    <source>
        <dbReference type="EMBL" id="KAK8862952.1"/>
    </source>
</evidence>
<feature type="compositionally biased region" description="Low complexity" evidence="1">
    <location>
        <begin position="435"/>
        <end position="455"/>
    </location>
</feature>
<proteinExistence type="predicted"/>
<feature type="compositionally biased region" description="Low complexity" evidence="1">
    <location>
        <begin position="139"/>
        <end position="175"/>
    </location>
</feature>
<keyword evidence="5" id="KW-1185">Reference proteome</keyword>
<accession>A0ABR2IHA3</accession>
<sequence>MLKSRLLFCNLLIGLATIQAAWARDGHNGPAELFDNHTQTAPETIEAVIWERVQYIIVERESAPKRVILETLPSPTALPARDVRSLQMPKPTPAPQKRQDQGQINALSGEIQRLSGSISQVSQTASSISQSAQSVKQSADQAVRSANQNADQANQALSRTQSSASSAISQASQQANDRIAQASSSMSSSFSSQVSVNLASVQSSASSDISVASASASRSAASAMNIAASQIQQARADASGIRGDANNLVAQVQSNSISAQNLAIIVSVSVVGSVIVTAIIAFFVMRCRRKGRKNREAAQGNMSLADEKTLPYDDSKPIAVQGIPPTAEPTSDARFDPKTGGTYPMDKLKLPGFSPFTAKKEAFSNVGMATSDYGEGKIRKQTIKNDPDVYGVSSQSFRLQKPPSVSRAETVRIIRVNSRKKEEQEQPKAEDKPPAQEQTPAQAPAPAPVQTTPVQRKPAPRAPSQQWPEPPSPAPKSPLPPIPLRSPGRQQSPQQPYPIPPRSPLRQQSQQQQRPIPPRSPLRPKPQQQQQQQQQQPAPPLPVAVQPPPSRDSARYSMITPKTPEFGRGAGERSDYGWRPPSTRRSARASIISAAARFKFRDSSDMESDAELTLPRVPKVVAPTVAVAKTSDEAVDAVRPPKGGVSMMSMMSSQGMGPSVRPGGSPERPGAPAIPTLRKSSEVLDREPMIPSLLPPPIINPAPVVPAAAATRTRPSFATFPTVRKQGPPASMPPRPQPQQNPMVRTSAEFFGAGPK</sequence>
<feature type="transmembrane region" description="Helical" evidence="2">
    <location>
        <begin position="262"/>
        <end position="285"/>
    </location>
</feature>
<gene>
    <name evidence="4" type="ORF">PGQ11_009187</name>
</gene>
<evidence type="ECO:0000256" key="1">
    <source>
        <dbReference type="SAM" id="MobiDB-lite"/>
    </source>
</evidence>
<reference evidence="4 5" key="1">
    <citation type="journal article" date="2024" name="IMA Fungus">
        <title>Apiospora arundinis, a panoply of carbohydrate-active enzymes and secondary metabolites.</title>
        <authorList>
            <person name="Sorensen T."/>
            <person name="Petersen C."/>
            <person name="Muurmann A.T."/>
            <person name="Christiansen J.V."/>
            <person name="Brundto M.L."/>
            <person name="Overgaard C.K."/>
            <person name="Boysen A.T."/>
            <person name="Wollenberg R.D."/>
            <person name="Larsen T.O."/>
            <person name="Sorensen J.L."/>
            <person name="Nielsen K.L."/>
            <person name="Sondergaard T.E."/>
        </authorList>
    </citation>
    <scope>NUCLEOTIDE SEQUENCE [LARGE SCALE GENOMIC DNA]</scope>
    <source>
        <strain evidence="4 5">AAU 773</strain>
    </source>
</reference>
<dbReference type="EMBL" id="JAPCWZ010000005">
    <property type="protein sequence ID" value="KAK8862952.1"/>
    <property type="molecule type" value="Genomic_DNA"/>
</dbReference>
<evidence type="ECO:0000313" key="5">
    <source>
        <dbReference type="Proteomes" id="UP001390339"/>
    </source>
</evidence>
<evidence type="ECO:0000256" key="2">
    <source>
        <dbReference type="SAM" id="Phobius"/>
    </source>
</evidence>
<feature type="compositionally biased region" description="Pro residues" evidence="1">
    <location>
        <begin position="537"/>
        <end position="550"/>
    </location>
</feature>
<keyword evidence="2" id="KW-1133">Transmembrane helix</keyword>
<feature type="compositionally biased region" description="Low complexity" evidence="1">
    <location>
        <begin position="525"/>
        <end position="536"/>
    </location>
</feature>
<feature type="chain" id="PRO_5045085763" evidence="3">
    <location>
        <begin position="24"/>
        <end position="756"/>
    </location>
</feature>
<feature type="compositionally biased region" description="Basic and acidic residues" evidence="1">
    <location>
        <begin position="419"/>
        <end position="434"/>
    </location>
</feature>
<organism evidence="4 5">
    <name type="scientific">Apiospora arundinis</name>
    <dbReference type="NCBI Taxonomy" id="335852"/>
    <lineage>
        <taxon>Eukaryota</taxon>
        <taxon>Fungi</taxon>
        <taxon>Dikarya</taxon>
        <taxon>Ascomycota</taxon>
        <taxon>Pezizomycotina</taxon>
        <taxon>Sordariomycetes</taxon>
        <taxon>Xylariomycetidae</taxon>
        <taxon>Amphisphaeriales</taxon>
        <taxon>Apiosporaceae</taxon>
        <taxon>Apiospora</taxon>
    </lineage>
</organism>
<keyword evidence="3" id="KW-0732">Signal</keyword>
<feature type="compositionally biased region" description="Low complexity" evidence="1">
    <location>
        <begin position="504"/>
        <end position="514"/>
    </location>
</feature>
<protein>
    <submittedName>
        <fullName evidence="4">Uncharacterized protein</fullName>
    </submittedName>
</protein>
<feature type="compositionally biased region" description="Low complexity" evidence="1">
    <location>
        <begin position="485"/>
        <end position="494"/>
    </location>
</feature>
<feature type="compositionally biased region" description="Pro residues" evidence="1">
    <location>
        <begin position="468"/>
        <end position="484"/>
    </location>
</feature>
<evidence type="ECO:0000256" key="3">
    <source>
        <dbReference type="SAM" id="SignalP"/>
    </source>
</evidence>
<keyword evidence="2" id="KW-0812">Transmembrane</keyword>
<comment type="caution">
    <text evidence="4">The sequence shown here is derived from an EMBL/GenBank/DDBJ whole genome shotgun (WGS) entry which is preliminary data.</text>
</comment>
<feature type="region of interest" description="Disordered" evidence="1">
    <location>
        <begin position="633"/>
        <end position="698"/>
    </location>
</feature>
<dbReference type="Proteomes" id="UP001390339">
    <property type="component" value="Unassembled WGS sequence"/>
</dbReference>
<feature type="region of interest" description="Disordered" evidence="1">
    <location>
        <begin position="713"/>
        <end position="756"/>
    </location>
</feature>
<feature type="region of interest" description="Disordered" evidence="1">
    <location>
        <begin position="320"/>
        <end position="344"/>
    </location>
</feature>
<feature type="compositionally biased region" description="Pro residues" evidence="1">
    <location>
        <begin position="515"/>
        <end position="524"/>
    </location>
</feature>
<feature type="region of interest" description="Disordered" evidence="1">
    <location>
        <begin position="79"/>
        <end position="102"/>
    </location>
</feature>
<feature type="region of interest" description="Disordered" evidence="1">
    <location>
        <begin position="139"/>
        <end position="180"/>
    </location>
</feature>
<feature type="compositionally biased region" description="Basic and acidic residues" evidence="1">
    <location>
        <begin position="679"/>
        <end position="688"/>
    </location>
</feature>
<name>A0ABR2IHA3_9PEZI</name>
<feature type="signal peptide" evidence="3">
    <location>
        <begin position="1"/>
        <end position="23"/>
    </location>
</feature>
<feature type="compositionally biased region" description="Low complexity" evidence="1">
    <location>
        <begin position="643"/>
        <end position="659"/>
    </location>
</feature>
<feature type="region of interest" description="Disordered" evidence="1">
    <location>
        <begin position="387"/>
        <end position="587"/>
    </location>
</feature>
<feature type="compositionally biased region" description="Pro residues" evidence="1">
    <location>
        <begin position="730"/>
        <end position="739"/>
    </location>
</feature>
<keyword evidence="2" id="KW-0472">Membrane</keyword>